<proteinExistence type="predicted"/>
<evidence type="ECO:0000313" key="2">
    <source>
        <dbReference type="EMBL" id="CAH1408216.1"/>
    </source>
</evidence>
<name>A0A9P0HUD7_NEZVI</name>
<protein>
    <submittedName>
        <fullName evidence="2">Uncharacterized protein</fullName>
    </submittedName>
</protein>
<reference evidence="2" key="1">
    <citation type="submission" date="2022-01" db="EMBL/GenBank/DDBJ databases">
        <authorList>
            <person name="King R."/>
        </authorList>
    </citation>
    <scope>NUCLEOTIDE SEQUENCE</scope>
</reference>
<sequence>MGILLNEFLVEMFPEKKFARMLDHARVLERYNSSLLRYSRPQYFERVLCKYLLAKSLLYDSPMLPDEKRTGVDKGQPMTRGSLLETVSQFH</sequence>
<dbReference type="AlphaFoldDB" id="A0A9P0HUD7"/>
<evidence type="ECO:0000313" key="3">
    <source>
        <dbReference type="Proteomes" id="UP001152798"/>
    </source>
</evidence>
<evidence type="ECO:0000256" key="1">
    <source>
        <dbReference type="SAM" id="MobiDB-lite"/>
    </source>
</evidence>
<feature type="region of interest" description="Disordered" evidence="1">
    <location>
        <begin position="68"/>
        <end position="91"/>
    </location>
</feature>
<organism evidence="2 3">
    <name type="scientific">Nezara viridula</name>
    <name type="common">Southern green stink bug</name>
    <name type="synonym">Cimex viridulus</name>
    <dbReference type="NCBI Taxonomy" id="85310"/>
    <lineage>
        <taxon>Eukaryota</taxon>
        <taxon>Metazoa</taxon>
        <taxon>Ecdysozoa</taxon>
        <taxon>Arthropoda</taxon>
        <taxon>Hexapoda</taxon>
        <taxon>Insecta</taxon>
        <taxon>Pterygota</taxon>
        <taxon>Neoptera</taxon>
        <taxon>Paraneoptera</taxon>
        <taxon>Hemiptera</taxon>
        <taxon>Heteroptera</taxon>
        <taxon>Panheteroptera</taxon>
        <taxon>Pentatomomorpha</taxon>
        <taxon>Pentatomoidea</taxon>
        <taxon>Pentatomidae</taxon>
        <taxon>Pentatominae</taxon>
        <taxon>Nezara</taxon>
    </lineage>
</organism>
<keyword evidence="3" id="KW-1185">Reference proteome</keyword>
<gene>
    <name evidence="2" type="ORF">NEZAVI_LOCUS15788</name>
</gene>
<accession>A0A9P0HUD7</accession>
<dbReference type="Proteomes" id="UP001152798">
    <property type="component" value="Chromosome 7"/>
</dbReference>
<dbReference type="EMBL" id="OV725083">
    <property type="protein sequence ID" value="CAH1408216.1"/>
    <property type="molecule type" value="Genomic_DNA"/>
</dbReference>